<protein>
    <submittedName>
        <fullName evidence="2">Uncharacterized protein</fullName>
    </submittedName>
</protein>
<evidence type="ECO:0000256" key="1">
    <source>
        <dbReference type="SAM" id="Phobius"/>
    </source>
</evidence>
<accession>A0A1W6CXA8</accession>
<dbReference type="AlphaFoldDB" id="A0A1W6CXA8"/>
<keyword evidence="3" id="KW-1185">Reference proteome</keyword>
<feature type="transmembrane region" description="Helical" evidence="1">
    <location>
        <begin position="58"/>
        <end position="82"/>
    </location>
</feature>
<sequence>MNSRQALGGALLAAGPLLAGMGRAGGWAAGLLAVLSAAALVLARPGRIWATPLHLAGAAAAAALGTGLLFLAGLSLGIVAPWGAPGPLALSGAGAILAGTDWFAVRR</sequence>
<name>A0A1W6CXA8_9RHOB</name>
<evidence type="ECO:0000313" key="2">
    <source>
        <dbReference type="EMBL" id="ARJ69409.1"/>
    </source>
</evidence>
<keyword evidence="1" id="KW-1133">Transmembrane helix</keyword>
<dbReference type="EMBL" id="CP020612">
    <property type="protein sequence ID" value="ARJ69409.1"/>
    <property type="molecule type" value="Genomic_DNA"/>
</dbReference>
<evidence type="ECO:0000313" key="3">
    <source>
        <dbReference type="Proteomes" id="UP000193017"/>
    </source>
</evidence>
<keyword evidence="1" id="KW-0472">Membrane</keyword>
<organism evidence="2 3">
    <name type="scientific">Paracoccus contaminans</name>
    <dbReference type="NCBI Taxonomy" id="1945662"/>
    <lineage>
        <taxon>Bacteria</taxon>
        <taxon>Pseudomonadati</taxon>
        <taxon>Pseudomonadota</taxon>
        <taxon>Alphaproteobacteria</taxon>
        <taxon>Rhodobacterales</taxon>
        <taxon>Paracoccaceae</taxon>
        <taxon>Paracoccus</taxon>
    </lineage>
</organism>
<dbReference type="KEGG" id="pcon:B0A89_06975"/>
<feature type="transmembrane region" description="Helical" evidence="1">
    <location>
        <begin position="88"/>
        <end position="105"/>
    </location>
</feature>
<dbReference type="Proteomes" id="UP000193017">
    <property type="component" value="Chromosome"/>
</dbReference>
<proteinExistence type="predicted"/>
<keyword evidence="1" id="KW-0812">Transmembrane</keyword>
<gene>
    <name evidence="2" type="ORF">B0A89_06975</name>
</gene>
<feature type="transmembrane region" description="Helical" evidence="1">
    <location>
        <begin position="29"/>
        <end position="46"/>
    </location>
</feature>
<dbReference type="RefSeq" id="WP_085377528.1">
    <property type="nucleotide sequence ID" value="NZ_CP020612.1"/>
</dbReference>
<dbReference type="STRING" id="1945662.B0A89_06975"/>
<reference evidence="2 3" key="1">
    <citation type="submission" date="2017-03" db="EMBL/GenBank/DDBJ databases">
        <title>Genome sequence of Paracoccus contaminans isolated from a water microcosm.</title>
        <authorList>
            <person name="Aurass P."/>
            <person name="Karste S."/>
            <person name="Trost E."/>
            <person name="Glaeser S.P."/>
            <person name="Kaempfer P."/>
            <person name="Flieger A."/>
        </authorList>
    </citation>
    <scope>NUCLEOTIDE SEQUENCE [LARGE SCALE GENOMIC DNA]</scope>
    <source>
        <strain evidence="3">RKI 16-01929T\LMG 29738T\CCM 8701T\CIP 111112T</strain>
    </source>
</reference>